<dbReference type="PANTHER" id="PTHR30203">
    <property type="entry name" value="OUTER MEMBRANE CATION EFFLUX PROTEIN"/>
    <property type="match status" value="1"/>
</dbReference>
<dbReference type="RefSeq" id="WP_369338993.1">
    <property type="nucleotide sequence ID" value="NZ_JBFYGN010000014.1"/>
</dbReference>
<dbReference type="PANTHER" id="PTHR30203:SF24">
    <property type="entry name" value="BLR4935 PROTEIN"/>
    <property type="match status" value="1"/>
</dbReference>
<evidence type="ECO:0000313" key="4">
    <source>
        <dbReference type="Proteomes" id="UP001561046"/>
    </source>
</evidence>
<dbReference type="SUPFAM" id="SSF56954">
    <property type="entry name" value="Outer membrane efflux proteins (OEP)"/>
    <property type="match status" value="1"/>
</dbReference>
<evidence type="ECO:0000256" key="2">
    <source>
        <dbReference type="SAM" id="SignalP"/>
    </source>
</evidence>
<organism evidence="3 4">
    <name type="scientific">Comamonas guangdongensis</name>
    <dbReference type="NCBI Taxonomy" id="510515"/>
    <lineage>
        <taxon>Bacteria</taxon>
        <taxon>Pseudomonadati</taxon>
        <taxon>Pseudomonadota</taxon>
        <taxon>Betaproteobacteria</taxon>
        <taxon>Burkholderiales</taxon>
        <taxon>Comamonadaceae</taxon>
        <taxon>Comamonas</taxon>
    </lineage>
</organism>
<reference evidence="3 4" key="1">
    <citation type="journal article" date="2013" name="Int. J. Syst. Evol. Microbiol.">
        <title>Comamonas guangdongensis sp. nov., isolated from subterranean forest sediment, and emended description of the genus Comamonas.</title>
        <authorList>
            <person name="Zhang J."/>
            <person name="Wang Y."/>
            <person name="Zhou S."/>
            <person name="Wu C."/>
            <person name="He J."/>
            <person name="Li F."/>
        </authorList>
    </citation>
    <scope>NUCLEOTIDE SEQUENCE [LARGE SCALE GENOMIC DNA]</scope>
    <source>
        <strain evidence="3 4">CCTCC AB2011133</strain>
    </source>
</reference>
<dbReference type="PROSITE" id="PS51318">
    <property type="entry name" value="TAT"/>
    <property type="match status" value="1"/>
</dbReference>
<comment type="similarity">
    <text evidence="1">Belongs to the outer membrane factor (OMF) (TC 1.B.17) family.</text>
</comment>
<dbReference type="InterPro" id="IPR010131">
    <property type="entry name" value="MdtP/NodT-like"/>
</dbReference>
<keyword evidence="2" id="KW-0732">Signal</keyword>
<feature type="chain" id="PRO_5045218607" evidence="2">
    <location>
        <begin position="36"/>
        <end position="431"/>
    </location>
</feature>
<evidence type="ECO:0000256" key="1">
    <source>
        <dbReference type="ARBA" id="ARBA00007613"/>
    </source>
</evidence>
<accession>A0ABV3ZW55</accession>
<evidence type="ECO:0000313" key="3">
    <source>
        <dbReference type="EMBL" id="MEX8193798.1"/>
    </source>
</evidence>
<dbReference type="Proteomes" id="UP001561046">
    <property type="component" value="Unassembled WGS sequence"/>
</dbReference>
<comment type="caution">
    <text evidence="3">The sequence shown here is derived from an EMBL/GenBank/DDBJ whole genome shotgun (WGS) entry which is preliminary data.</text>
</comment>
<dbReference type="EMBL" id="JBFYGN010000014">
    <property type="protein sequence ID" value="MEX8193798.1"/>
    <property type="molecule type" value="Genomic_DNA"/>
</dbReference>
<feature type="signal peptide" evidence="2">
    <location>
        <begin position="1"/>
        <end position="35"/>
    </location>
</feature>
<sequence>MSYASLKSTSPLIRQLRRAALAVAAASALAGTAQAAADAAPALTLPQALALALAHNPSLRAAHQALAASEGAVLQSQARPNPELAYSQEDTRSSTRSVTLQWNQTVEVGGKRAARMRVAERGRDVAQADLAAAEATLRADVRAAFFGLLAAQQRVSLAGQTLEIARSAREAAAKRVAAGKIAPLEESKARVAESGAQLELAQAQSGLRVARGQMKALWGEAVRPFGEAMGEGSGGVDALPEIPALEALQQRLEQAPAVLRARQVLAQSRATAELERARRLPDPTLSLGVKRATEVGRNQLVVGVSVPLPLLDSNRGNQLQALRLADRAEDELQATRIRLQTQLFEAREQLLASNQQARLLAGEVLPTARTAYELAARGFALGKFAYLDVLDAQRTWSEARSQYLEQLLATQRAAADIERLLGAEPSDRTTP</sequence>
<dbReference type="Gene3D" id="1.20.1600.10">
    <property type="entry name" value="Outer membrane efflux proteins (OEP)"/>
    <property type="match status" value="1"/>
</dbReference>
<keyword evidence="4" id="KW-1185">Reference proteome</keyword>
<dbReference type="InterPro" id="IPR003423">
    <property type="entry name" value="OMP_efflux"/>
</dbReference>
<gene>
    <name evidence="3" type="ORF">AB6724_13215</name>
</gene>
<name>A0ABV3ZW55_9BURK</name>
<proteinExistence type="inferred from homology"/>
<dbReference type="InterPro" id="IPR006311">
    <property type="entry name" value="TAT_signal"/>
</dbReference>
<dbReference type="Pfam" id="PF02321">
    <property type="entry name" value="OEP"/>
    <property type="match status" value="2"/>
</dbReference>
<protein>
    <submittedName>
        <fullName evidence="3">TolC family protein</fullName>
    </submittedName>
</protein>